<feature type="non-terminal residue" evidence="1">
    <location>
        <position position="1"/>
    </location>
</feature>
<dbReference type="AlphaFoldDB" id="A0A391P298"/>
<reference evidence="1 2" key="1">
    <citation type="journal article" date="2018" name="PLoS ONE">
        <title>The draft genome of Kipferlia bialata reveals reductive genome evolution in fornicate parasites.</title>
        <authorList>
            <person name="Tanifuji G."/>
            <person name="Takabayashi S."/>
            <person name="Kume K."/>
            <person name="Takagi M."/>
            <person name="Nakayama T."/>
            <person name="Kamikawa R."/>
            <person name="Inagaki Y."/>
            <person name="Hashimoto T."/>
        </authorList>
    </citation>
    <scope>NUCLEOTIDE SEQUENCE [LARGE SCALE GENOMIC DNA]</scope>
    <source>
        <strain evidence="1">NY0173</strain>
    </source>
</reference>
<comment type="caution">
    <text evidence="1">The sequence shown here is derived from an EMBL/GenBank/DDBJ whole genome shotgun (WGS) entry which is preliminary data.</text>
</comment>
<organism evidence="1 2">
    <name type="scientific">Kipferlia bialata</name>
    <dbReference type="NCBI Taxonomy" id="797122"/>
    <lineage>
        <taxon>Eukaryota</taxon>
        <taxon>Metamonada</taxon>
        <taxon>Carpediemonas-like organisms</taxon>
        <taxon>Kipferlia</taxon>
    </lineage>
</organism>
<evidence type="ECO:0000313" key="2">
    <source>
        <dbReference type="Proteomes" id="UP000265618"/>
    </source>
</evidence>
<proteinExistence type="predicted"/>
<accession>A0A391P298</accession>
<name>A0A391P298_9EUKA</name>
<sequence length="26" mass="2986">ELRDECKNLWGDLSAELDSYQVMLTG</sequence>
<dbReference type="Proteomes" id="UP000265618">
    <property type="component" value="Unassembled WGS sequence"/>
</dbReference>
<protein>
    <submittedName>
        <fullName evidence="1">Uncharacterized protein</fullName>
    </submittedName>
</protein>
<evidence type="ECO:0000313" key="1">
    <source>
        <dbReference type="EMBL" id="GCA64393.1"/>
    </source>
</evidence>
<gene>
    <name evidence="1" type="ORF">KIPB_014141</name>
</gene>
<dbReference type="EMBL" id="BDIP01007096">
    <property type="protein sequence ID" value="GCA64393.1"/>
    <property type="molecule type" value="Genomic_DNA"/>
</dbReference>
<keyword evidence="2" id="KW-1185">Reference proteome</keyword>